<dbReference type="SUPFAM" id="SSF53649">
    <property type="entry name" value="Alkaline phosphatase-like"/>
    <property type="match status" value="1"/>
</dbReference>
<comment type="pathway">
    <text evidence="2 13">Glycolipid biosynthesis; glycosylphosphatidylinositol-anchor biosynthesis.</text>
</comment>
<dbReference type="Gene3D" id="3.40.720.10">
    <property type="entry name" value="Alkaline Phosphatase, subunit A"/>
    <property type="match status" value="1"/>
</dbReference>
<evidence type="ECO:0000256" key="11">
    <source>
        <dbReference type="ARBA" id="ARBA00023180"/>
    </source>
</evidence>
<evidence type="ECO:0000256" key="7">
    <source>
        <dbReference type="ARBA" id="ARBA00022692"/>
    </source>
</evidence>
<comment type="caution">
    <text evidence="16">The sequence shown here is derived from an EMBL/GenBank/DDBJ whole genome shotgun (WGS) entry which is preliminary data.</text>
</comment>
<evidence type="ECO:0000256" key="10">
    <source>
        <dbReference type="ARBA" id="ARBA00023136"/>
    </source>
</evidence>
<dbReference type="FunFam" id="3.40.720.10:FF:000074">
    <property type="entry name" value="GPI ethanolamine phosphate transferase 1"/>
    <property type="match status" value="1"/>
</dbReference>
<dbReference type="InterPro" id="IPR017850">
    <property type="entry name" value="Alkaline_phosphatase_core_sf"/>
</dbReference>
<evidence type="ECO:0000256" key="8">
    <source>
        <dbReference type="ARBA" id="ARBA00022824"/>
    </source>
</evidence>
<proteinExistence type="inferred from homology"/>
<evidence type="ECO:0000259" key="15">
    <source>
        <dbReference type="Pfam" id="PF04987"/>
    </source>
</evidence>
<evidence type="ECO:0000256" key="4">
    <source>
        <dbReference type="ARBA" id="ARBA00020831"/>
    </source>
</evidence>
<evidence type="ECO:0000256" key="14">
    <source>
        <dbReference type="SAM" id="MobiDB-lite"/>
    </source>
</evidence>
<feature type="transmembrane region" description="Helical" evidence="13">
    <location>
        <begin position="454"/>
        <end position="471"/>
    </location>
</feature>
<dbReference type="EC" id="2.-.-.-" evidence="13"/>
<keyword evidence="11" id="KW-0325">Glycoprotein</keyword>
<name>A0A0L6UQR2_9BASI</name>
<dbReference type="InterPro" id="IPR017852">
    <property type="entry name" value="GPI_EtnP_transferase_1_C"/>
</dbReference>
<dbReference type="InterPro" id="IPR007070">
    <property type="entry name" value="GPI_EtnP_transferase_1"/>
</dbReference>
<organism evidence="16 17">
    <name type="scientific">Puccinia sorghi</name>
    <dbReference type="NCBI Taxonomy" id="27349"/>
    <lineage>
        <taxon>Eukaryota</taxon>
        <taxon>Fungi</taxon>
        <taxon>Dikarya</taxon>
        <taxon>Basidiomycota</taxon>
        <taxon>Pucciniomycotina</taxon>
        <taxon>Pucciniomycetes</taxon>
        <taxon>Pucciniales</taxon>
        <taxon>Pucciniaceae</taxon>
        <taxon>Puccinia</taxon>
    </lineage>
</organism>
<feature type="domain" description="GPI ethanolamine phosphate transferase 1 C-terminal" evidence="15">
    <location>
        <begin position="607"/>
        <end position="678"/>
    </location>
</feature>
<comment type="similarity">
    <text evidence="3 13">Belongs to the PIGG/PIGN/PIGO family. PIGN subfamily.</text>
</comment>
<dbReference type="PANTHER" id="PTHR12250:SF0">
    <property type="entry name" value="GPI ETHANOLAMINE PHOSPHATE TRANSFERASE 1"/>
    <property type="match status" value="1"/>
</dbReference>
<feature type="transmembrane region" description="Helical" evidence="13">
    <location>
        <begin position="612"/>
        <end position="640"/>
    </location>
</feature>
<feature type="region of interest" description="Disordered" evidence="14">
    <location>
        <begin position="731"/>
        <end position="752"/>
    </location>
</feature>
<evidence type="ECO:0000256" key="5">
    <source>
        <dbReference type="ARBA" id="ARBA00022502"/>
    </source>
</evidence>
<feature type="transmembrane region" description="Helical" evidence="13">
    <location>
        <begin position="566"/>
        <end position="582"/>
    </location>
</feature>
<keyword evidence="17" id="KW-1185">Reference proteome</keyword>
<dbReference type="OrthoDB" id="2748310at2759"/>
<keyword evidence="10 13" id="KW-0472">Membrane</keyword>
<evidence type="ECO:0000256" key="2">
    <source>
        <dbReference type="ARBA" id="ARBA00004687"/>
    </source>
</evidence>
<dbReference type="InterPro" id="IPR037671">
    <property type="entry name" value="PIGN_N"/>
</dbReference>
<feature type="transmembrane region" description="Helical" evidence="13">
    <location>
        <begin position="312"/>
        <end position="333"/>
    </location>
</feature>
<dbReference type="AlphaFoldDB" id="A0A0L6UQR2"/>
<dbReference type="Pfam" id="PF01663">
    <property type="entry name" value="Phosphodiest"/>
    <property type="match status" value="1"/>
</dbReference>
<reference evidence="16 17" key="1">
    <citation type="submission" date="2015-08" db="EMBL/GenBank/DDBJ databases">
        <title>Next Generation Sequencing and Analysis of the Genome of Puccinia sorghi L Schw, the Causal Agent of Maize Common Rust.</title>
        <authorList>
            <person name="Rochi L."/>
            <person name="Burguener G."/>
            <person name="Darino M."/>
            <person name="Turjanski A."/>
            <person name="Kreff E."/>
            <person name="Dieguez M.J."/>
            <person name="Sacco F."/>
        </authorList>
    </citation>
    <scope>NUCLEOTIDE SEQUENCE [LARGE SCALE GENOMIC DNA]</scope>
    <source>
        <strain evidence="16 17">RO10H11247</strain>
    </source>
</reference>
<dbReference type="GO" id="GO:0006506">
    <property type="term" value="P:GPI anchor biosynthetic process"/>
    <property type="evidence" value="ECO:0007669"/>
    <property type="project" value="UniProtKB-UniPathway"/>
</dbReference>
<sequence length="752" mass="84732">MYEDVSAVTRGWKMNPVNFDSVFNQSSHSFTFGSPDILPMFKHGASDPSRVDAWSYDEDAEDFTKDAAQLDIWVLERLKTLLAEAKKAGPGSSLYRQLRSDRVFFFLHLLGLDSTGHSYRPHSPEYFRNIQVVDQVVRATQKLLEDFYDGDDRTAFIFTADHGMSNIGNHGDGDPDNTRTPLVAWGSGIQEGTIGAPFIDDGTLKHDPYYQNWNLNMTHRKDVEQADIAALMAALAGIRVPSNSVGRLPLDYLNGSSSELARATYANMREILQQYDWFRLRTIIVIGYIGWMVYTAIFVLRTYLISASPRDHVRFGSIFAAVVFAVTSVYFYLEHSPMTYYLYALFPAYFWGQIIDDVDTIQDLVDWASNRPSSPTRIWANVLVTLMSLEFMVLGYFHRMAWTIGWLVIGVLWPFLALSPRFKEESGTLLKAWSLASIFTSVFTVLPVEKGESLAVITTGGIAFLYVGYTIRRRKYDSPSRKQLAIILITLLVTIDSTRRLQQKQGLPLFNQLLGWLLVASSVLPLLPRRSQPSGEVQDSLMTARLVEVVFAYAPVLIILSLSYETLFYLAFAGSLLIWLELETRLARFDESHEQSARERESRSGSKPVYRLVPIFSPFLMSTLLLFKILIPFLIVSSVFSILNYRLGLPQFALFVSSLTITDLMSLNFFFLVNDVGSWLQIGQSISHFAISSLFPPFGGKTHGSGCRDADRSPGTLLPCVNAIEPTEAKSSVLKESTSTKFSSESKRVQRT</sequence>
<comment type="caution">
    <text evidence="13">Lacks conserved residue(s) required for the propagation of feature annotation.</text>
</comment>
<keyword evidence="5 13" id="KW-0337">GPI-anchor biosynthesis</keyword>
<accession>A0A0L6UQR2</accession>
<protein>
    <recommendedName>
        <fullName evidence="4 13">GPI ethanolamine phosphate transferase 1</fullName>
        <ecNumber evidence="13">2.-.-.-</ecNumber>
    </recommendedName>
</protein>
<keyword evidence="9 13" id="KW-1133">Transmembrane helix</keyword>
<dbReference type="UniPathway" id="UPA00196"/>
<evidence type="ECO:0000256" key="3">
    <source>
        <dbReference type="ARBA" id="ARBA00008400"/>
    </source>
</evidence>
<feature type="transmembrane region" description="Helical" evidence="13">
    <location>
        <begin position="507"/>
        <end position="528"/>
    </location>
</feature>
<feature type="transmembrane region" description="Helical" evidence="13">
    <location>
        <begin position="652"/>
        <end position="673"/>
    </location>
</feature>
<gene>
    <name evidence="16" type="ORF">VP01_433g11</name>
</gene>
<dbReference type="GO" id="GO:0005789">
    <property type="term" value="C:endoplasmic reticulum membrane"/>
    <property type="evidence" value="ECO:0007669"/>
    <property type="project" value="UniProtKB-SubCell"/>
</dbReference>
<dbReference type="InterPro" id="IPR002591">
    <property type="entry name" value="Phosphodiest/P_Trfase"/>
</dbReference>
<keyword evidence="8 13" id="KW-0256">Endoplasmic reticulum</keyword>
<evidence type="ECO:0000256" key="6">
    <source>
        <dbReference type="ARBA" id="ARBA00022679"/>
    </source>
</evidence>
<feature type="domain" description="GPI ethanolamine phosphate transferase 1 C-terminal" evidence="15">
    <location>
        <begin position="272"/>
        <end position="600"/>
    </location>
</feature>
<evidence type="ECO:0000256" key="1">
    <source>
        <dbReference type="ARBA" id="ARBA00004477"/>
    </source>
</evidence>
<dbReference type="PANTHER" id="PTHR12250">
    <property type="entry name" value="PHOSPHATIDYLINOSITOL GLYCAN, CLASS N"/>
    <property type="match status" value="1"/>
</dbReference>
<comment type="subcellular location">
    <subcellularLocation>
        <location evidence="1 13">Endoplasmic reticulum membrane</location>
        <topology evidence="1 13">Multi-pass membrane protein</topology>
    </subcellularLocation>
</comment>
<keyword evidence="7 13" id="KW-0812">Transmembrane</keyword>
<evidence type="ECO:0000313" key="16">
    <source>
        <dbReference type="EMBL" id="KNZ50587.1"/>
    </source>
</evidence>
<feature type="transmembrane region" description="Helical" evidence="13">
    <location>
        <begin position="403"/>
        <end position="422"/>
    </location>
</feature>
<dbReference type="Pfam" id="PF04987">
    <property type="entry name" value="PigN"/>
    <property type="match status" value="2"/>
</dbReference>
<evidence type="ECO:0000256" key="13">
    <source>
        <dbReference type="RuleBase" id="RU367138"/>
    </source>
</evidence>
<evidence type="ECO:0000256" key="12">
    <source>
        <dbReference type="ARBA" id="ARBA00024850"/>
    </source>
</evidence>
<evidence type="ECO:0000313" key="17">
    <source>
        <dbReference type="Proteomes" id="UP000037035"/>
    </source>
</evidence>
<feature type="transmembrane region" description="Helical" evidence="13">
    <location>
        <begin position="378"/>
        <end position="397"/>
    </location>
</feature>
<comment type="function">
    <text evidence="12 13">Ethanolamine phosphate transferase involved in glycosylphosphatidylinositol-anchor biosynthesis. Transfers ethanolamine phosphate to the first alpha-1,4-linked mannose of the glycosylphosphatidylinositol precursor of GPI-anchor.</text>
</comment>
<dbReference type="EMBL" id="LAVV01009435">
    <property type="protein sequence ID" value="KNZ50587.1"/>
    <property type="molecule type" value="Genomic_DNA"/>
</dbReference>
<dbReference type="GO" id="GO:0051377">
    <property type="term" value="F:mannose-ethanolamine phosphotransferase activity"/>
    <property type="evidence" value="ECO:0007669"/>
    <property type="project" value="UniProtKB-UniRule"/>
</dbReference>
<dbReference type="STRING" id="27349.A0A0L6UQR2"/>
<feature type="transmembrane region" description="Helical" evidence="13">
    <location>
        <begin position="278"/>
        <end position="300"/>
    </location>
</feature>
<evidence type="ECO:0000256" key="9">
    <source>
        <dbReference type="ARBA" id="ARBA00022989"/>
    </source>
</evidence>
<dbReference type="CDD" id="cd16020">
    <property type="entry name" value="GPI_EPT_1"/>
    <property type="match status" value="1"/>
</dbReference>
<dbReference type="Proteomes" id="UP000037035">
    <property type="component" value="Unassembled WGS sequence"/>
</dbReference>
<dbReference type="VEuPathDB" id="FungiDB:VP01_433g11"/>
<keyword evidence="6 13" id="KW-0808">Transferase</keyword>